<dbReference type="Pfam" id="PF00990">
    <property type="entry name" value="GGDEF"/>
    <property type="match status" value="1"/>
</dbReference>
<dbReference type="PROSITE" id="PS50887">
    <property type="entry name" value="GGDEF"/>
    <property type="match status" value="1"/>
</dbReference>
<gene>
    <name evidence="4" type="ORF">QO011_006546</name>
</gene>
<dbReference type="CDD" id="cd01948">
    <property type="entry name" value="EAL"/>
    <property type="match status" value="1"/>
</dbReference>
<organism evidence="4 5">
    <name type="scientific">Labrys wisconsinensis</name>
    <dbReference type="NCBI Taxonomy" id="425677"/>
    <lineage>
        <taxon>Bacteria</taxon>
        <taxon>Pseudomonadati</taxon>
        <taxon>Pseudomonadota</taxon>
        <taxon>Alphaproteobacteria</taxon>
        <taxon>Hyphomicrobiales</taxon>
        <taxon>Xanthobacteraceae</taxon>
        <taxon>Labrys</taxon>
    </lineage>
</organism>
<evidence type="ECO:0000259" key="2">
    <source>
        <dbReference type="PROSITE" id="PS50883"/>
    </source>
</evidence>
<dbReference type="PROSITE" id="PS50883">
    <property type="entry name" value="EAL"/>
    <property type="match status" value="1"/>
</dbReference>
<dbReference type="RefSeq" id="WP_307281870.1">
    <property type="nucleotide sequence ID" value="NZ_JAUSVX010000016.1"/>
</dbReference>
<dbReference type="EMBL" id="JAUSVX010000016">
    <property type="protein sequence ID" value="MDQ0473510.1"/>
    <property type="molecule type" value="Genomic_DNA"/>
</dbReference>
<protein>
    <submittedName>
        <fullName evidence="4">Diguanylate cyclase (GGDEF)-like protein</fullName>
    </submittedName>
</protein>
<name>A0ABU0JGT9_9HYPH</name>
<sequence>MDLTNEAAAKPLLPAEAPDLLAAVLRGAPFGVSVRSAEGEVVYANTVACDHAASAQAGAAPSDRAARIVEFGRAAVAWRDRSYDATFSFDVTQQRRLEEDLFRRAYFDELTSLPNRSLMEQAVNGLIAEAAARTPFALAFIDIDNFKHINDYYGHGVGDALLVNIVRRIGYCLRPSDMLARVGGDEFVLLINPLSPLEALAGDIEALLQRLKEPFFIDGHEIFSSASVGVSLYPRDGADYDVLRAHADNAMYRAKSGTKGGIHFFDPNIGHAAAERAKTEQRLRLAIRDQRLCCAYQPKVDFRSGTVTGVEALLRWRDEEGVIHPPGDFVNLAVELGLMDEITMLVLDETMASLDRIDQAFGPEARISLNVAAKQADKVPFMRELVRALDATGMPQRFMVELTEEAFFAKSQFQSHILPMLREIGAGVSIDDFGAGYSSLSALADITADEIKVDRSFIASIHQRPRSQSILRAIESLGAALDMAVLVEGVETAEELTYLMAATRIRFAQGFYFARPLFLDDVAEGAAGLAQMRAPRLAREASLGRRPPVRRSRPLGGRAF</sequence>
<accession>A0ABU0JGT9</accession>
<dbReference type="InterPro" id="IPR001633">
    <property type="entry name" value="EAL_dom"/>
</dbReference>
<evidence type="ECO:0000256" key="1">
    <source>
        <dbReference type="SAM" id="MobiDB-lite"/>
    </source>
</evidence>
<dbReference type="PANTHER" id="PTHR44757:SF2">
    <property type="entry name" value="BIOFILM ARCHITECTURE MAINTENANCE PROTEIN MBAA"/>
    <property type="match status" value="1"/>
</dbReference>
<feature type="domain" description="EAL" evidence="2">
    <location>
        <begin position="276"/>
        <end position="530"/>
    </location>
</feature>
<evidence type="ECO:0000259" key="3">
    <source>
        <dbReference type="PROSITE" id="PS50887"/>
    </source>
</evidence>
<dbReference type="SMART" id="SM00267">
    <property type="entry name" value="GGDEF"/>
    <property type="match status" value="1"/>
</dbReference>
<evidence type="ECO:0000313" key="5">
    <source>
        <dbReference type="Proteomes" id="UP001242480"/>
    </source>
</evidence>
<reference evidence="4 5" key="1">
    <citation type="submission" date="2023-07" db="EMBL/GenBank/DDBJ databases">
        <title>Genomic Encyclopedia of Type Strains, Phase IV (KMG-IV): sequencing the most valuable type-strain genomes for metagenomic binning, comparative biology and taxonomic classification.</title>
        <authorList>
            <person name="Goeker M."/>
        </authorList>
    </citation>
    <scope>NUCLEOTIDE SEQUENCE [LARGE SCALE GENOMIC DNA]</scope>
    <source>
        <strain evidence="4 5">DSM 19619</strain>
    </source>
</reference>
<dbReference type="SUPFAM" id="SSF141868">
    <property type="entry name" value="EAL domain-like"/>
    <property type="match status" value="1"/>
</dbReference>
<dbReference type="Pfam" id="PF00563">
    <property type="entry name" value="EAL"/>
    <property type="match status" value="1"/>
</dbReference>
<dbReference type="InterPro" id="IPR029787">
    <property type="entry name" value="Nucleotide_cyclase"/>
</dbReference>
<keyword evidence="5" id="KW-1185">Reference proteome</keyword>
<dbReference type="Proteomes" id="UP001242480">
    <property type="component" value="Unassembled WGS sequence"/>
</dbReference>
<dbReference type="InterPro" id="IPR043128">
    <property type="entry name" value="Rev_trsase/Diguanyl_cyclase"/>
</dbReference>
<comment type="caution">
    <text evidence="4">The sequence shown here is derived from an EMBL/GenBank/DDBJ whole genome shotgun (WGS) entry which is preliminary data.</text>
</comment>
<dbReference type="CDD" id="cd01949">
    <property type="entry name" value="GGDEF"/>
    <property type="match status" value="1"/>
</dbReference>
<dbReference type="InterPro" id="IPR035919">
    <property type="entry name" value="EAL_sf"/>
</dbReference>
<proteinExistence type="predicted"/>
<dbReference type="SMART" id="SM00052">
    <property type="entry name" value="EAL"/>
    <property type="match status" value="1"/>
</dbReference>
<dbReference type="PANTHER" id="PTHR44757">
    <property type="entry name" value="DIGUANYLATE CYCLASE DGCP"/>
    <property type="match status" value="1"/>
</dbReference>
<dbReference type="InterPro" id="IPR000160">
    <property type="entry name" value="GGDEF_dom"/>
</dbReference>
<evidence type="ECO:0000313" key="4">
    <source>
        <dbReference type="EMBL" id="MDQ0473510.1"/>
    </source>
</evidence>
<dbReference type="Gene3D" id="3.30.70.270">
    <property type="match status" value="1"/>
</dbReference>
<dbReference type="SUPFAM" id="SSF55073">
    <property type="entry name" value="Nucleotide cyclase"/>
    <property type="match status" value="1"/>
</dbReference>
<feature type="region of interest" description="Disordered" evidence="1">
    <location>
        <begin position="541"/>
        <end position="560"/>
    </location>
</feature>
<feature type="domain" description="GGDEF" evidence="3">
    <location>
        <begin position="134"/>
        <end position="267"/>
    </location>
</feature>
<dbReference type="NCBIfam" id="TIGR00254">
    <property type="entry name" value="GGDEF"/>
    <property type="match status" value="1"/>
</dbReference>
<dbReference type="InterPro" id="IPR052155">
    <property type="entry name" value="Biofilm_reg_signaling"/>
</dbReference>
<dbReference type="Gene3D" id="3.20.20.450">
    <property type="entry name" value="EAL domain"/>
    <property type="match status" value="1"/>
</dbReference>